<dbReference type="RefSeq" id="WP_379663645.1">
    <property type="nucleotide sequence ID" value="NZ_JBHUDG010000045.1"/>
</dbReference>
<evidence type="ECO:0000313" key="1">
    <source>
        <dbReference type="EMBL" id="MFD1631276.1"/>
    </source>
</evidence>
<organism evidence="1 2">
    <name type="scientific">Pseudopedobacter beijingensis</name>
    <dbReference type="NCBI Taxonomy" id="1207056"/>
    <lineage>
        <taxon>Bacteria</taxon>
        <taxon>Pseudomonadati</taxon>
        <taxon>Bacteroidota</taxon>
        <taxon>Sphingobacteriia</taxon>
        <taxon>Sphingobacteriales</taxon>
        <taxon>Sphingobacteriaceae</taxon>
        <taxon>Pseudopedobacter</taxon>
    </lineage>
</organism>
<proteinExistence type="predicted"/>
<protein>
    <submittedName>
        <fullName evidence="1">Uncharacterized protein</fullName>
    </submittedName>
</protein>
<evidence type="ECO:0000313" key="2">
    <source>
        <dbReference type="Proteomes" id="UP001597118"/>
    </source>
</evidence>
<reference evidence="2" key="1">
    <citation type="journal article" date="2019" name="Int. J. Syst. Evol. Microbiol.">
        <title>The Global Catalogue of Microorganisms (GCM) 10K type strain sequencing project: providing services to taxonomists for standard genome sequencing and annotation.</title>
        <authorList>
            <consortium name="The Broad Institute Genomics Platform"/>
            <consortium name="The Broad Institute Genome Sequencing Center for Infectious Disease"/>
            <person name="Wu L."/>
            <person name="Ma J."/>
        </authorList>
    </citation>
    <scope>NUCLEOTIDE SEQUENCE [LARGE SCALE GENOMIC DNA]</scope>
    <source>
        <strain evidence="2">CCUG 53762</strain>
    </source>
</reference>
<dbReference type="Proteomes" id="UP001597118">
    <property type="component" value="Unassembled WGS sequence"/>
</dbReference>
<gene>
    <name evidence="1" type="ORF">ACFSAH_15470</name>
</gene>
<sequence>MTRNFFYLLLFINVFTLTTYAQNMVEYKPKFTEGVALLVTAGDYKIRFAERMSWTFRDITYKGKKVNATSGAQQSVLHEIKTPEGVDKFLGTGHRKEKIESIEVIVLDKKKKVIGVYPVQEGMKITEGDSYIIHKKSKFISEIGGLYYLHDSKITVSNNGVMQDYKFQAVSDDYSNVDFMYVFMHIFPKSTTNWIVGDNKKVIEKGEFLSDKSFTLKKDFQFCLINNPTEQIGIAIIYPEVYEGIGMKNSFWNREYDNKHYLRIAPKKIKGEEFSYSALIKVFETGEERTLFELEGKKIVEKEIGNKINF</sequence>
<comment type="caution">
    <text evidence="1">The sequence shown here is derived from an EMBL/GenBank/DDBJ whole genome shotgun (WGS) entry which is preliminary data.</text>
</comment>
<name>A0ABW4IET3_9SPHI</name>
<dbReference type="EMBL" id="JBHUDG010000045">
    <property type="protein sequence ID" value="MFD1631276.1"/>
    <property type="molecule type" value="Genomic_DNA"/>
</dbReference>
<keyword evidence="2" id="KW-1185">Reference proteome</keyword>
<accession>A0ABW4IET3</accession>